<gene>
    <name evidence="4" type="ORF">HLB23_00320</name>
</gene>
<organism evidence="4 5">
    <name type="scientific">Nocardia uniformis</name>
    <dbReference type="NCBI Taxonomy" id="53432"/>
    <lineage>
        <taxon>Bacteria</taxon>
        <taxon>Bacillati</taxon>
        <taxon>Actinomycetota</taxon>
        <taxon>Actinomycetes</taxon>
        <taxon>Mycobacteriales</taxon>
        <taxon>Nocardiaceae</taxon>
        <taxon>Nocardia</taxon>
    </lineage>
</organism>
<accession>A0A849BVK5</accession>
<evidence type="ECO:0000259" key="3">
    <source>
        <dbReference type="PROSITE" id="PS50075"/>
    </source>
</evidence>
<comment type="caution">
    <text evidence="4">The sequence shown here is derived from an EMBL/GenBank/DDBJ whole genome shotgun (WGS) entry which is preliminary data.</text>
</comment>
<dbReference type="Proteomes" id="UP000586827">
    <property type="component" value="Unassembled WGS sequence"/>
</dbReference>
<proteinExistence type="predicted"/>
<keyword evidence="2" id="KW-0597">Phosphoprotein</keyword>
<evidence type="ECO:0000313" key="5">
    <source>
        <dbReference type="Proteomes" id="UP000586827"/>
    </source>
</evidence>
<dbReference type="SMART" id="SM00823">
    <property type="entry name" value="PKS_PP"/>
    <property type="match status" value="1"/>
</dbReference>
<reference evidence="4 5" key="1">
    <citation type="submission" date="2020-05" db="EMBL/GenBank/DDBJ databases">
        <title>MicrobeNet Type strains.</title>
        <authorList>
            <person name="Nicholson A.C."/>
        </authorList>
    </citation>
    <scope>NUCLEOTIDE SEQUENCE [LARGE SCALE GENOMIC DNA]</scope>
    <source>
        <strain evidence="4 5">JCM 3224</strain>
    </source>
</reference>
<evidence type="ECO:0000313" key="4">
    <source>
        <dbReference type="EMBL" id="NNH68340.1"/>
    </source>
</evidence>
<keyword evidence="5" id="KW-1185">Reference proteome</keyword>
<dbReference type="GO" id="GO:0031177">
    <property type="term" value="F:phosphopantetheine binding"/>
    <property type="evidence" value="ECO:0007669"/>
    <property type="project" value="InterPro"/>
</dbReference>
<evidence type="ECO:0000256" key="2">
    <source>
        <dbReference type="ARBA" id="ARBA00022553"/>
    </source>
</evidence>
<dbReference type="InterPro" id="IPR009081">
    <property type="entry name" value="PP-bd_ACP"/>
</dbReference>
<dbReference type="PROSITE" id="PS50075">
    <property type="entry name" value="CARRIER"/>
    <property type="match status" value="1"/>
</dbReference>
<protein>
    <submittedName>
        <fullName evidence="4">Acyl carrier protein</fullName>
    </submittedName>
</protein>
<dbReference type="Pfam" id="PF00550">
    <property type="entry name" value="PP-binding"/>
    <property type="match status" value="1"/>
</dbReference>
<dbReference type="SUPFAM" id="SSF47336">
    <property type="entry name" value="ACP-like"/>
    <property type="match status" value="1"/>
</dbReference>
<sequence length="88" mass="9580">MDTQVTSREAIVTWCQEYLATQLGVPADSIDPTADFDRLGVDSALAVALLIEVEERYGVDISPEDLFQHPTLDAVATHLHQQVSANVA</sequence>
<keyword evidence="1" id="KW-0596">Phosphopantetheine</keyword>
<dbReference type="InterPro" id="IPR020806">
    <property type="entry name" value="PKS_PP-bd"/>
</dbReference>
<dbReference type="AlphaFoldDB" id="A0A849BVK5"/>
<dbReference type="EMBL" id="JABELX010000001">
    <property type="protein sequence ID" value="NNH68340.1"/>
    <property type="molecule type" value="Genomic_DNA"/>
</dbReference>
<dbReference type="SMART" id="SM01294">
    <property type="entry name" value="PKS_PP_betabranch"/>
    <property type="match status" value="1"/>
</dbReference>
<evidence type="ECO:0000256" key="1">
    <source>
        <dbReference type="ARBA" id="ARBA00022450"/>
    </source>
</evidence>
<dbReference type="Gene3D" id="1.10.1200.10">
    <property type="entry name" value="ACP-like"/>
    <property type="match status" value="1"/>
</dbReference>
<feature type="domain" description="Carrier" evidence="3">
    <location>
        <begin position="9"/>
        <end position="83"/>
    </location>
</feature>
<dbReference type="RefSeq" id="WP_067527384.1">
    <property type="nucleotide sequence ID" value="NZ_JABELX010000001.1"/>
</dbReference>
<name>A0A849BVK5_9NOCA</name>
<dbReference type="InterPro" id="IPR036736">
    <property type="entry name" value="ACP-like_sf"/>
</dbReference>